<keyword evidence="2" id="KW-1133">Transmembrane helix</keyword>
<evidence type="ECO:0000313" key="4">
    <source>
        <dbReference type="Proteomes" id="UP001190700"/>
    </source>
</evidence>
<feature type="compositionally biased region" description="Basic and acidic residues" evidence="1">
    <location>
        <begin position="209"/>
        <end position="219"/>
    </location>
</feature>
<feature type="compositionally biased region" description="Basic and acidic residues" evidence="1">
    <location>
        <begin position="134"/>
        <end position="145"/>
    </location>
</feature>
<feature type="compositionally biased region" description="Basic and acidic residues" evidence="1">
    <location>
        <begin position="107"/>
        <end position="125"/>
    </location>
</feature>
<protein>
    <recommendedName>
        <fullName evidence="5">Transmembrane protein</fullName>
    </recommendedName>
</protein>
<comment type="caution">
    <text evidence="3">The sequence shown here is derived from an EMBL/GenBank/DDBJ whole genome shotgun (WGS) entry which is preliminary data.</text>
</comment>
<sequence length="272" mass="30016">MSEKRQQPTTSLLESLRGYERHAVLGLLFLGVTLLFLAFPFSTTNLFNESCGADCMAHKRQLLQDELNVEVTPAARPLTIEEKVERWPSKESWPTEAEMAIPVERTKVQDHHLPDGGSGSEERDVPTAGRFRGKREAPSFEERALTSKRAQVHAAFLAKRDQQKQGKKARSLPDMLARALPESSAADTLSEYASQPQTEGGSKMVFDLEDARRIQEKDLTSAMGKLSQRMEPAEPGAGAQPSATVEEAVNEAAPSRNLWEKPAHATCAPRPV</sequence>
<feature type="compositionally biased region" description="Polar residues" evidence="1">
    <location>
        <begin position="185"/>
        <end position="200"/>
    </location>
</feature>
<feature type="transmembrane region" description="Helical" evidence="2">
    <location>
        <begin position="21"/>
        <end position="41"/>
    </location>
</feature>
<evidence type="ECO:0000256" key="1">
    <source>
        <dbReference type="SAM" id="MobiDB-lite"/>
    </source>
</evidence>
<proteinExistence type="predicted"/>
<dbReference type="Proteomes" id="UP001190700">
    <property type="component" value="Unassembled WGS sequence"/>
</dbReference>
<dbReference type="AlphaFoldDB" id="A0AAE0FQX8"/>
<organism evidence="3 4">
    <name type="scientific">Cymbomonas tetramitiformis</name>
    <dbReference type="NCBI Taxonomy" id="36881"/>
    <lineage>
        <taxon>Eukaryota</taxon>
        <taxon>Viridiplantae</taxon>
        <taxon>Chlorophyta</taxon>
        <taxon>Pyramimonadophyceae</taxon>
        <taxon>Pyramimonadales</taxon>
        <taxon>Pyramimonadaceae</taxon>
        <taxon>Cymbomonas</taxon>
    </lineage>
</organism>
<keyword evidence="4" id="KW-1185">Reference proteome</keyword>
<keyword evidence="2" id="KW-0812">Transmembrane</keyword>
<reference evidence="3 4" key="1">
    <citation type="journal article" date="2015" name="Genome Biol. Evol.">
        <title>Comparative Genomics of a Bacterivorous Green Alga Reveals Evolutionary Causalities and Consequences of Phago-Mixotrophic Mode of Nutrition.</title>
        <authorList>
            <person name="Burns J.A."/>
            <person name="Paasch A."/>
            <person name="Narechania A."/>
            <person name="Kim E."/>
        </authorList>
    </citation>
    <scope>NUCLEOTIDE SEQUENCE [LARGE SCALE GENOMIC DNA]</scope>
    <source>
        <strain evidence="3 4">PLY_AMNH</strain>
    </source>
</reference>
<evidence type="ECO:0000256" key="2">
    <source>
        <dbReference type="SAM" id="Phobius"/>
    </source>
</evidence>
<keyword evidence="2" id="KW-0472">Membrane</keyword>
<accession>A0AAE0FQX8</accession>
<feature type="region of interest" description="Disordered" evidence="1">
    <location>
        <begin position="182"/>
        <end position="272"/>
    </location>
</feature>
<name>A0AAE0FQX8_9CHLO</name>
<evidence type="ECO:0008006" key="5">
    <source>
        <dbReference type="Google" id="ProtNLM"/>
    </source>
</evidence>
<evidence type="ECO:0000313" key="3">
    <source>
        <dbReference type="EMBL" id="KAK3264389.1"/>
    </source>
</evidence>
<dbReference type="EMBL" id="LGRX02014585">
    <property type="protein sequence ID" value="KAK3264389.1"/>
    <property type="molecule type" value="Genomic_DNA"/>
</dbReference>
<gene>
    <name evidence="3" type="ORF">CYMTET_26869</name>
</gene>
<feature type="region of interest" description="Disordered" evidence="1">
    <location>
        <begin position="107"/>
        <end position="148"/>
    </location>
</feature>